<comment type="subcellular location">
    <subcellularLocation>
        <location evidence="3">Cytoplasm</location>
    </subcellularLocation>
</comment>
<dbReference type="NCBIfam" id="NF001126">
    <property type="entry name" value="PRK00139.1-4"/>
    <property type="match status" value="1"/>
</dbReference>
<dbReference type="Pfam" id="PF08245">
    <property type="entry name" value="Mur_ligase_M"/>
    <property type="match status" value="1"/>
</dbReference>
<reference evidence="6 7" key="1">
    <citation type="submission" date="2022-02" db="EMBL/GenBank/DDBJ databases">
        <title>Genome of Erysipelotrichaceae sp. nov. NSJ-176 isolated from human feces.</title>
        <authorList>
            <person name="Abdugheni R."/>
        </authorList>
    </citation>
    <scope>NUCLEOTIDE SEQUENCE [LARGE SCALE GENOMIC DNA]</scope>
    <source>
        <strain evidence="6 7">NSJ-176</strain>
    </source>
</reference>
<dbReference type="NCBIfam" id="TIGR01085">
    <property type="entry name" value="murE"/>
    <property type="match status" value="1"/>
</dbReference>
<evidence type="ECO:0000256" key="2">
    <source>
        <dbReference type="ARBA" id="ARBA00005898"/>
    </source>
</evidence>
<dbReference type="Gene3D" id="3.40.1190.10">
    <property type="entry name" value="Mur-like, catalytic domain"/>
    <property type="match status" value="1"/>
</dbReference>
<dbReference type="SUPFAM" id="SSF53623">
    <property type="entry name" value="MurD-like peptide ligases, catalytic domain"/>
    <property type="match status" value="1"/>
</dbReference>
<dbReference type="EC" id="6.3.2.13" evidence="6"/>
<keyword evidence="3" id="KW-0131">Cell cycle</keyword>
<dbReference type="Proteomes" id="UP001202402">
    <property type="component" value="Unassembled WGS sequence"/>
</dbReference>
<name>A0ABS9R5A8_9FIRM</name>
<dbReference type="PANTHER" id="PTHR23135">
    <property type="entry name" value="MUR LIGASE FAMILY MEMBER"/>
    <property type="match status" value="1"/>
</dbReference>
<keyword evidence="6" id="KW-0436">Ligase</keyword>
<dbReference type="Gene3D" id="3.90.190.20">
    <property type="entry name" value="Mur ligase, C-terminal domain"/>
    <property type="match status" value="1"/>
</dbReference>
<gene>
    <name evidence="6" type="ORF">LQE99_06725</name>
</gene>
<comment type="similarity">
    <text evidence="2">Belongs to the MurCDEF family. MurE subfamily.</text>
</comment>
<keyword evidence="7" id="KW-1185">Reference proteome</keyword>
<proteinExistence type="inferred from homology"/>
<evidence type="ECO:0000313" key="7">
    <source>
        <dbReference type="Proteomes" id="UP001202402"/>
    </source>
</evidence>
<dbReference type="EMBL" id="JAKVPQ010000004">
    <property type="protein sequence ID" value="MCH4284822.1"/>
    <property type="molecule type" value="Genomic_DNA"/>
</dbReference>
<dbReference type="InterPro" id="IPR004101">
    <property type="entry name" value="Mur_ligase_C"/>
</dbReference>
<dbReference type="InterPro" id="IPR013221">
    <property type="entry name" value="Mur_ligase_cen"/>
</dbReference>
<keyword evidence="3" id="KW-0133">Cell shape</keyword>
<dbReference type="InterPro" id="IPR005761">
    <property type="entry name" value="UDP-N-AcMur-Glu-dNH2Pim_ligase"/>
</dbReference>
<feature type="domain" description="Mur ligase central" evidence="5">
    <location>
        <begin position="102"/>
        <end position="296"/>
    </location>
</feature>
<evidence type="ECO:0000259" key="4">
    <source>
        <dbReference type="Pfam" id="PF02875"/>
    </source>
</evidence>
<protein>
    <submittedName>
        <fullName evidence="6">UDP-N-acetylmuramoyl-L-alanyl-D-glutamate--2, 6-diaminopimelate ligase</fullName>
        <ecNumber evidence="6">6.3.2.13</ecNumber>
    </submittedName>
</protein>
<evidence type="ECO:0000313" key="6">
    <source>
        <dbReference type="EMBL" id="MCH4284822.1"/>
    </source>
</evidence>
<dbReference type="InterPro" id="IPR036615">
    <property type="entry name" value="Mur_ligase_C_dom_sf"/>
</dbReference>
<evidence type="ECO:0000259" key="5">
    <source>
        <dbReference type="Pfam" id="PF08245"/>
    </source>
</evidence>
<dbReference type="Pfam" id="PF02875">
    <property type="entry name" value="Mur_ligase_C"/>
    <property type="match status" value="1"/>
</dbReference>
<dbReference type="Gene3D" id="3.40.1390.10">
    <property type="entry name" value="MurE/MurF, N-terminal domain"/>
    <property type="match status" value="1"/>
</dbReference>
<accession>A0ABS9R5A8</accession>
<dbReference type="InterPro" id="IPR036565">
    <property type="entry name" value="Mur-like_cat_sf"/>
</dbReference>
<sequence>MTKLSELMGMLHIDCEDEREILGICDHSGHVKKDEIYVCWRVLEEKKQSYIKQALSKGAVVLCDKEKPGKDIYVCECVEDIAQALIELYYGDLCKDIFVAGVSGTNGKTSVTSYLSQMLHICGKEVMRIGTGQVTFLDQIIPISNTTPDCFELAQLFHTANMLGLDGVVMEVSSHAIDQNRINFIQYDIIIYTNITQDHLDYHLTKTHYRFTKFKLRRYLKTDGLIIYQKDLKEMRDFAYLYHGASLTIGMRDAHMVLENIQLSDHDAAFIFDHIPYHTHLLGMFNVYNIASVIAAGRRLNIEVSLMQKACEQIKAVAGRMEVLKGKGYHIWIDFAHTPDALLNLLQFAQSVKRRNIITIIGCGGDRDKTKRAFMADIARTYSDIAIFTSDNPRGEEIHEILYDMCTNAGEHVEIFENRSFAIKHAVKCARNSDIIIIAGKGNEDYQMIQHHYYPFSDRDIVKKRLCEEENH</sequence>
<feature type="domain" description="Mur ligase C-terminal" evidence="4">
    <location>
        <begin position="319"/>
        <end position="442"/>
    </location>
</feature>
<dbReference type="GO" id="GO:0008765">
    <property type="term" value="F:UDP-N-acetylmuramoylalanyl-D-glutamate-2,6-diaminopimelate ligase activity"/>
    <property type="evidence" value="ECO:0007669"/>
    <property type="project" value="UniProtKB-EC"/>
</dbReference>
<comment type="pathway">
    <text evidence="1 3">Cell wall biogenesis; peptidoglycan biosynthesis.</text>
</comment>
<keyword evidence="3" id="KW-0961">Cell wall biogenesis/degradation</keyword>
<keyword evidence="3" id="KW-0132">Cell division</keyword>
<keyword evidence="3" id="KW-0573">Peptidoglycan synthesis</keyword>
<dbReference type="SUPFAM" id="SSF53244">
    <property type="entry name" value="MurD-like peptide ligases, peptide-binding domain"/>
    <property type="match status" value="1"/>
</dbReference>
<dbReference type="RefSeq" id="WP_117452708.1">
    <property type="nucleotide sequence ID" value="NZ_JAKVPQ010000004.1"/>
</dbReference>
<evidence type="ECO:0000256" key="3">
    <source>
        <dbReference type="RuleBase" id="RU004135"/>
    </source>
</evidence>
<evidence type="ECO:0000256" key="1">
    <source>
        <dbReference type="ARBA" id="ARBA00004752"/>
    </source>
</evidence>
<comment type="caution">
    <text evidence="6">The sequence shown here is derived from an EMBL/GenBank/DDBJ whole genome shotgun (WGS) entry which is preliminary data.</text>
</comment>
<organism evidence="6 7">
    <name type="scientific">Amedibacillus hominis</name>
    <dbReference type="NCBI Taxonomy" id="2897776"/>
    <lineage>
        <taxon>Bacteria</taxon>
        <taxon>Bacillati</taxon>
        <taxon>Bacillota</taxon>
        <taxon>Erysipelotrichia</taxon>
        <taxon>Erysipelotrichales</taxon>
        <taxon>Erysipelotrichaceae</taxon>
        <taxon>Amedibacillus</taxon>
    </lineage>
</organism>
<dbReference type="PANTHER" id="PTHR23135:SF4">
    <property type="entry name" value="UDP-N-ACETYLMURAMOYL-L-ALANYL-D-GLUTAMATE--2,6-DIAMINOPIMELATE LIGASE MURE HOMOLOG, CHLOROPLASTIC"/>
    <property type="match status" value="1"/>
</dbReference>